<keyword evidence="3" id="KW-1185">Reference proteome</keyword>
<comment type="caution">
    <text evidence="2">The sequence shown here is derived from an EMBL/GenBank/DDBJ whole genome shotgun (WGS) entry which is preliminary data.</text>
</comment>
<evidence type="ECO:0000256" key="1">
    <source>
        <dbReference type="SAM" id="MobiDB-lite"/>
    </source>
</evidence>
<feature type="compositionally biased region" description="Polar residues" evidence="1">
    <location>
        <begin position="11"/>
        <end position="34"/>
    </location>
</feature>
<evidence type="ECO:0000313" key="2">
    <source>
        <dbReference type="EMBL" id="KAK6356164.1"/>
    </source>
</evidence>
<dbReference type="Proteomes" id="UP001313282">
    <property type="component" value="Unassembled WGS sequence"/>
</dbReference>
<accession>A0AAN8NFJ3</accession>
<sequence length="119" mass="13741">MATDHLLPSGDINTHTAPTQPQMTYQRQDPMQQEPQREQDQSKKDKKDKKDKKKKKKEHDRYDSDERYSTVQFCADCLNMWSSCIDACFRACICRGSSGGTYVVVSRGVLRMGYETYCS</sequence>
<reference evidence="2 3" key="1">
    <citation type="submission" date="2019-10" db="EMBL/GenBank/DDBJ databases">
        <authorList>
            <person name="Palmer J.M."/>
        </authorList>
    </citation>
    <scope>NUCLEOTIDE SEQUENCE [LARGE SCALE GENOMIC DNA]</scope>
    <source>
        <strain evidence="2 3">TWF718</strain>
    </source>
</reference>
<feature type="compositionally biased region" description="Basic residues" evidence="1">
    <location>
        <begin position="46"/>
        <end position="58"/>
    </location>
</feature>
<feature type="region of interest" description="Disordered" evidence="1">
    <location>
        <begin position="1"/>
        <end position="65"/>
    </location>
</feature>
<dbReference type="EMBL" id="JAVHNR010000001">
    <property type="protein sequence ID" value="KAK6356164.1"/>
    <property type="molecule type" value="Genomic_DNA"/>
</dbReference>
<proteinExistence type="predicted"/>
<dbReference type="AlphaFoldDB" id="A0AAN8NFJ3"/>
<name>A0AAN8NFJ3_9PEZI</name>
<protein>
    <submittedName>
        <fullName evidence="2">Uncharacterized protein</fullName>
    </submittedName>
</protein>
<evidence type="ECO:0000313" key="3">
    <source>
        <dbReference type="Proteomes" id="UP001313282"/>
    </source>
</evidence>
<organism evidence="2 3">
    <name type="scientific">Orbilia javanica</name>
    <dbReference type="NCBI Taxonomy" id="47235"/>
    <lineage>
        <taxon>Eukaryota</taxon>
        <taxon>Fungi</taxon>
        <taxon>Dikarya</taxon>
        <taxon>Ascomycota</taxon>
        <taxon>Pezizomycotina</taxon>
        <taxon>Orbiliomycetes</taxon>
        <taxon>Orbiliales</taxon>
        <taxon>Orbiliaceae</taxon>
        <taxon>Orbilia</taxon>
    </lineage>
</organism>
<feature type="compositionally biased region" description="Basic and acidic residues" evidence="1">
    <location>
        <begin position="35"/>
        <end position="45"/>
    </location>
</feature>
<gene>
    <name evidence="2" type="ORF">TWF718_000536</name>
</gene>